<dbReference type="Proteomes" id="UP001596500">
    <property type="component" value="Unassembled WGS sequence"/>
</dbReference>
<feature type="domain" description="NAD-dependent epimerase/dehydratase" evidence="2">
    <location>
        <begin position="3"/>
        <end position="213"/>
    </location>
</feature>
<dbReference type="InterPro" id="IPR013549">
    <property type="entry name" value="DUF1731"/>
</dbReference>
<dbReference type="RefSeq" id="WP_379867543.1">
    <property type="nucleotide sequence ID" value="NZ_JBHTBW010000081.1"/>
</dbReference>
<dbReference type="Gene3D" id="3.40.50.720">
    <property type="entry name" value="NAD(P)-binding Rossmann-like Domain"/>
    <property type="match status" value="1"/>
</dbReference>
<dbReference type="InterPro" id="IPR036291">
    <property type="entry name" value="NAD(P)-bd_dom_sf"/>
</dbReference>
<evidence type="ECO:0000256" key="1">
    <source>
        <dbReference type="ARBA" id="ARBA00009353"/>
    </source>
</evidence>
<evidence type="ECO:0000259" key="2">
    <source>
        <dbReference type="Pfam" id="PF01370"/>
    </source>
</evidence>
<accession>A0ABW2RQ80</accession>
<dbReference type="NCBIfam" id="TIGR01777">
    <property type="entry name" value="yfcH"/>
    <property type="match status" value="1"/>
</dbReference>
<proteinExistence type="inferred from homology"/>
<gene>
    <name evidence="4" type="ORF">ACFQNG_19295</name>
</gene>
<organism evidence="4 5">
    <name type="scientific">Laceyella putida</name>
    <dbReference type="NCBI Taxonomy" id="110101"/>
    <lineage>
        <taxon>Bacteria</taxon>
        <taxon>Bacillati</taxon>
        <taxon>Bacillota</taxon>
        <taxon>Bacilli</taxon>
        <taxon>Bacillales</taxon>
        <taxon>Thermoactinomycetaceae</taxon>
        <taxon>Laceyella</taxon>
    </lineage>
</organism>
<protein>
    <submittedName>
        <fullName evidence="4">TIGR01777 family oxidoreductase</fullName>
    </submittedName>
</protein>
<dbReference type="SUPFAM" id="SSF51735">
    <property type="entry name" value="NAD(P)-binding Rossmann-fold domains"/>
    <property type="match status" value="1"/>
</dbReference>
<comment type="caution">
    <text evidence="4">The sequence shown here is derived from an EMBL/GenBank/DDBJ whole genome shotgun (WGS) entry which is preliminary data.</text>
</comment>
<reference evidence="5" key="1">
    <citation type="journal article" date="2019" name="Int. J. Syst. Evol. Microbiol.">
        <title>The Global Catalogue of Microorganisms (GCM) 10K type strain sequencing project: providing services to taxonomists for standard genome sequencing and annotation.</title>
        <authorList>
            <consortium name="The Broad Institute Genomics Platform"/>
            <consortium name="The Broad Institute Genome Sequencing Center for Infectious Disease"/>
            <person name="Wu L."/>
            <person name="Ma J."/>
        </authorList>
    </citation>
    <scope>NUCLEOTIDE SEQUENCE [LARGE SCALE GENOMIC DNA]</scope>
    <source>
        <strain evidence="5">CGMCC 1.12942</strain>
    </source>
</reference>
<evidence type="ECO:0000313" key="5">
    <source>
        <dbReference type="Proteomes" id="UP001596500"/>
    </source>
</evidence>
<dbReference type="Pfam" id="PF01370">
    <property type="entry name" value="Epimerase"/>
    <property type="match status" value="1"/>
</dbReference>
<dbReference type="Pfam" id="PF08338">
    <property type="entry name" value="DUF1731"/>
    <property type="match status" value="1"/>
</dbReference>
<dbReference type="PANTHER" id="PTHR11092">
    <property type="entry name" value="SUGAR NUCLEOTIDE EPIMERASE RELATED"/>
    <property type="match status" value="1"/>
</dbReference>
<evidence type="ECO:0000259" key="3">
    <source>
        <dbReference type="Pfam" id="PF08338"/>
    </source>
</evidence>
<name>A0ABW2RQ80_9BACL</name>
<dbReference type="EMBL" id="JBHTBW010000081">
    <property type="protein sequence ID" value="MFC7443216.1"/>
    <property type="molecule type" value="Genomic_DNA"/>
</dbReference>
<dbReference type="InterPro" id="IPR001509">
    <property type="entry name" value="Epimerase_deHydtase"/>
</dbReference>
<evidence type="ECO:0000313" key="4">
    <source>
        <dbReference type="EMBL" id="MFC7443216.1"/>
    </source>
</evidence>
<sequence length="282" mass="30364">MRIAVTGATGLIGQAVVDRLRAQGNEVVPIVRKAADQDPHIYWNPLHQELERSKLEGLDAVIHLAGESIAGLRWTRSKKKRILQSRVQGTRFLCQALAALAQPPKVLLTASAIGYYGNRPASEEVDETSGKGRGFLPDVVEAWEAAASEAGARGIRVVHMRFGMVLSSTGGAFPKMLLPFRLGLGGRLGCGQQQVSWVLLEEIPDVVSHLLQTESCSGPVNVVTPNPVANRELTKAIAEVLRKPAPFPVPASLLRLALGQMGQELLLSGCRVLPRKLCLPVS</sequence>
<dbReference type="InterPro" id="IPR010099">
    <property type="entry name" value="SDR39U1"/>
</dbReference>
<dbReference type="PANTHER" id="PTHR11092:SF0">
    <property type="entry name" value="EPIMERASE FAMILY PROTEIN SDR39U1"/>
    <property type="match status" value="1"/>
</dbReference>
<keyword evidence="5" id="KW-1185">Reference proteome</keyword>
<feature type="domain" description="DUF1731" evidence="3">
    <location>
        <begin position="249"/>
        <end position="277"/>
    </location>
</feature>
<comment type="similarity">
    <text evidence="1">Belongs to the NAD(P)-dependent epimerase/dehydratase family. SDR39U1 subfamily.</text>
</comment>